<feature type="region of interest" description="Disordered" evidence="1">
    <location>
        <begin position="671"/>
        <end position="697"/>
    </location>
</feature>
<sequence length="944" mass="105908">MEVRKYFLENKYTRMGDIIGEGKPADGSPKYSGMKLEDVTPSMLVVTKPVKSNVIGKLGKDKLSNLQIRSLHSIGADKEGTAPRAGEVYQAVREIGLSYASARSLVSIGQITSTPGKLVVCRKTDYYESIHHLGAHFFSAKPAKLRGADPFEYKIDYCIFGGLVEESCDGLGSGQYSVDASLEILAPIDKNRKREKTKWVDWNDNPTRYYNAKCQEVISDSSLKVEDLMTALALPRENINIRNDEMAELKAYLKLSPTACLTSRFMVLYLIMIRLWHNNRKSFKFESKNLKIQGVPFSAQGLNTCLKAPMGSTVINVVNMTEKEQVIMARSAMGYANGDIDINSFDLYLGGFDVQPEIDEKGVIYLLGAETTLNYSDNIHIDEIYETMVKYAMKMQACSEMEMGFNLAGNLVFADGLPSFSVPRPQGYVDIVASALSSVNNSGYVPPYAIDELNMLGFFVLSRQQLLMIHDVLMYAEGPKGDNAVPILRIPAETRQLIYHKYKESRFSDAFGITSVVDPLLVQTQTQVERVRSVAFPTIAWASINHDQLIKNTLSEFFWRGQWVDLCDLRHLDEQSQKKVLSTYYANGMLSEPRTIGARVKEIKGVSVHVRQMRVPSGPVCTLLVSVECIPRCRKESPHQFTKVPFSKPTALDEDDPIDVFFMETPVAVLGEKGDGESEGSSTPDPPSGGEEKQGEAELLVAESKTSIDAGVATVSDTRLRVVSKSGVDALLVSLSTSIGQYLNRKYCAEDSIISRVKHLLYSWVEDGVGIRCPLRTTLGMGGIRTKEAKNWQTVVEVIYPYLMQLDEKRVISKHDGIRMVAHINSIRKYGAAKNRFDLVALPLYRRESALFTCWISWLNYMGITVTYKGERMPVNGTFKDTNPEPLFDHIMDMTVWLKFPLATELMQTWEWTPQPIVVKHNLDKTFLAHMKKVMERKCCMCMC</sequence>
<organism evidence="2 3">
    <name type="scientific">Shuangao chryso-like virus 1</name>
    <dbReference type="NCBI Taxonomy" id="1923465"/>
    <lineage>
        <taxon>Viruses</taxon>
        <taxon>Riboviria</taxon>
        <taxon>Orthornavirae</taxon>
        <taxon>Duplornaviricota</taxon>
        <taxon>Chrymotiviricetes</taxon>
        <taxon>Ghabrivirales</taxon>
        <taxon>Alphatotivirineae</taxon>
        <taxon>Chrysoviridae</taxon>
        <taxon>Alphachrysovirus</taxon>
        <taxon>Alphachrysovirus shuangaoense</taxon>
    </lineage>
</organism>
<dbReference type="RefSeq" id="YP_010085120.1">
    <property type="nucleotide sequence ID" value="NC_055226.1"/>
</dbReference>
<dbReference type="Proteomes" id="UP000297078">
    <property type="component" value="Genome"/>
</dbReference>
<accession>A0A1Z2RTA7</accession>
<evidence type="ECO:0000313" key="3">
    <source>
        <dbReference type="Proteomes" id="UP000297078"/>
    </source>
</evidence>
<dbReference type="EMBL" id="MF176343">
    <property type="protein sequence ID" value="ASA47448.1"/>
    <property type="molecule type" value="Viral_cRNA"/>
</dbReference>
<reference evidence="2" key="1">
    <citation type="journal article" date="2017" name="J. Virol.">
        <title>High Resolution Meta-Transcriptomics Reveals the Ecological Dynamics of Mosquito-Associated RNA Viruses in Western Australia.</title>
        <authorList>
            <person name="Shi M."/>
            <person name="Neville P."/>
            <person name="Nicholson J."/>
            <person name="Eden J.S."/>
            <person name="Imrie A."/>
            <person name="Holmes E.C."/>
        </authorList>
    </citation>
    <scope>NUCLEOTIDE SEQUENCE [LARGE SCALE GENOMIC DNA]</scope>
    <source>
        <strain evidence="2">MosWSB68555</strain>
    </source>
</reference>
<protein>
    <recommendedName>
        <fullName evidence="4">RdRp</fullName>
    </recommendedName>
</protein>
<evidence type="ECO:0000256" key="1">
    <source>
        <dbReference type="SAM" id="MobiDB-lite"/>
    </source>
</evidence>
<name>A0A1Z2RTA7_9VIRU</name>
<dbReference type="GeneID" id="65100190"/>
<evidence type="ECO:0000313" key="2">
    <source>
        <dbReference type="EMBL" id="ASA47448.1"/>
    </source>
</evidence>
<proteinExistence type="predicted"/>
<keyword evidence="3" id="KW-1185">Reference proteome</keyword>
<evidence type="ECO:0008006" key="4">
    <source>
        <dbReference type="Google" id="ProtNLM"/>
    </source>
</evidence>
<dbReference type="KEGG" id="vg:65100190"/>